<accession>A0A139WCI2</accession>
<gene>
    <name evidence="2" type="primary">AUGUSTUS-3.0.2_34853</name>
    <name evidence="2" type="ORF">TcasGA2_TC034853</name>
</gene>
<protein>
    <submittedName>
        <fullName evidence="2">Uncharacterized protein</fullName>
    </submittedName>
</protein>
<evidence type="ECO:0000313" key="3">
    <source>
        <dbReference type="Proteomes" id="UP000007266"/>
    </source>
</evidence>
<feature type="compositionally biased region" description="Basic and acidic residues" evidence="1">
    <location>
        <begin position="527"/>
        <end position="536"/>
    </location>
</feature>
<sequence length="782" mass="89913">MDQFNVLETRWSLEFQRRRELMKTMQAPTMSEVKVVAGLPLALVIFEQSLEDIQKDLGVVPPLEGAKGELWVSPSDLLIGKVALTPPLTQKHIQALTHQGIIELGSEIEQKFVNEFKMEKENAIREREICLGKIFEVEKARAIEEALQGEGRKYAKEMDAMRNVFENKISQLLWECFDQIKTLEEQLQVEIDSLNVIWQSHLDAQIQETIDRITEEFLEKMRQQEMILVGIYTKKIRQLKAKKKCAIEFERRKCKETLIQMKHKLHCENVANLMYLLCKERRKCKNEKDSIHDDYLAQIKRHKTTIRTRNNTIKKLKTIRDKKTKQVSVREKCLIEILRQFQKFIYYALKASPTQGEFLLNINKLIRYELDDYCLPLELKDDQTPEKPRVLEVGDVVSSSLGEETDDYTKQIEQFMKEERTDDNFGESDVLPAFYFNNKVYVREDFRDMLEAGIEVDRENSLWNPDVEELIQVFKRQISAKLNDKSDRRSISKLSRHSSVHFNYEKSPSGSLSDQILAISPLPSNHEPTHVCDHKPSAIPTPSMDDEEKELRKVSLEAEKDKKKPKRPSIIIKESEGSSKKRDSTTSDLITPELRSHLTTQSKLTLARDSLILHLTTMERKSIQYMAKMADAGSVGKTSNLEDKLIELKASSVEDEQASSFQEQEMKPLEAKQSHSTLSHESLNKPPSKPTSKLLLANDSYELIKSTIALVGEKEKDKEDLEHEIGTRKSQLTFNSKISVEGRTFEASAVDKVLKGKQGKTTPRKATAKKTPRSVVKVAVHG</sequence>
<feature type="region of interest" description="Disordered" evidence="1">
    <location>
        <begin position="756"/>
        <end position="782"/>
    </location>
</feature>
<feature type="compositionally biased region" description="Basic and acidic residues" evidence="1">
    <location>
        <begin position="549"/>
        <end position="562"/>
    </location>
</feature>
<feature type="compositionally biased region" description="Basic residues" evidence="1">
    <location>
        <begin position="756"/>
        <end position="772"/>
    </location>
</feature>
<reference evidence="2 3" key="2">
    <citation type="journal article" date="2010" name="Nucleic Acids Res.">
        <title>BeetleBase in 2010: revisions to provide comprehensive genomic information for Tribolium castaneum.</title>
        <authorList>
            <person name="Kim H.S."/>
            <person name="Murphy T."/>
            <person name="Xia J."/>
            <person name="Caragea D."/>
            <person name="Park Y."/>
            <person name="Beeman R.W."/>
            <person name="Lorenzen M.D."/>
            <person name="Butcher S."/>
            <person name="Manak J.R."/>
            <person name="Brown S.J."/>
        </authorList>
    </citation>
    <scope>GENOME REANNOTATION</scope>
    <source>
        <strain evidence="2 3">Georgia GA2</strain>
    </source>
</reference>
<feature type="region of interest" description="Disordered" evidence="1">
    <location>
        <begin position="520"/>
        <end position="594"/>
    </location>
</feature>
<feature type="compositionally biased region" description="Basic and acidic residues" evidence="1">
    <location>
        <begin position="664"/>
        <end position="673"/>
    </location>
</feature>
<name>A0A139WCI2_TRICA</name>
<organism evidence="2 3">
    <name type="scientific">Tribolium castaneum</name>
    <name type="common">Red flour beetle</name>
    <dbReference type="NCBI Taxonomy" id="7070"/>
    <lineage>
        <taxon>Eukaryota</taxon>
        <taxon>Metazoa</taxon>
        <taxon>Ecdysozoa</taxon>
        <taxon>Arthropoda</taxon>
        <taxon>Hexapoda</taxon>
        <taxon>Insecta</taxon>
        <taxon>Pterygota</taxon>
        <taxon>Neoptera</taxon>
        <taxon>Endopterygota</taxon>
        <taxon>Coleoptera</taxon>
        <taxon>Polyphaga</taxon>
        <taxon>Cucujiformia</taxon>
        <taxon>Tenebrionidae</taxon>
        <taxon>Tenebrionidae incertae sedis</taxon>
        <taxon>Tribolium</taxon>
    </lineage>
</organism>
<feature type="compositionally biased region" description="Basic and acidic residues" evidence="1">
    <location>
        <begin position="573"/>
        <end position="585"/>
    </location>
</feature>
<dbReference type="eggNOG" id="ENOG502S995">
    <property type="taxonomic scope" value="Eukaryota"/>
</dbReference>
<reference evidence="2 3" key="1">
    <citation type="journal article" date="2008" name="Nature">
        <title>The genome of the model beetle and pest Tribolium castaneum.</title>
        <authorList>
            <consortium name="Tribolium Genome Sequencing Consortium"/>
            <person name="Richards S."/>
            <person name="Gibbs R.A."/>
            <person name="Weinstock G.M."/>
            <person name="Brown S.J."/>
            <person name="Denell R."/>
            <person name="Beeman R.W."/>
            <person name="Gibbs R."/>
            <person name="Beeman R.W."/>
            <person name="Brown S.J."/>
            <person name="Bucher G."/>
            <person name="Friedrich M."/>
            <person name="Grimmelikhuijzen C.J."/>
            <person name="Klingler M."/>
            <person name="Lorenzen M."/>
            <person name="Richards S."/>
            <person name="Roth S."/>
            <person name="Schroder R."/>
            <person name="Tautz D."/>
            <person name="Zdobnov E.M."/>
            <person name="Muzny D."/>
            <person name="Gibbs R.A."/>
            <person name="Weinstock G.M."/>
            <person name="Attaway T."/>
            <person name="Bell S."/>
            <person name="Buhay C.J."/>
            <person name="Chandrabose M.N."/>
            <person name="Chavez D."/>
            <person name="Clerk-Blankenburg K.P."/>
            <person name="Cree A."/>
            <person name="Dao M."/>
            <person name="Davis C."/>
            <person name="Chacko J."/>
            <person name="Dinh H."/>
            <person name="Dugan-Rocha S."/>
            <person name="Fowler G."/>
            <person name="Garner T.T."/>
            <person name="Garnes J."/>
            <person name="Gnirke A."/>
            <person name="Hawes A."/>
            <person name="Hernandez J."/>
            <person name="Hines S."/>
            <person name="Holder M."/>
            <person name="Hume J."/>
            <person name="Jhangiani S.N."/>
            <person name="Joshi V."/>
            <person name="Khan Z.M."/>
            <person name="Jackson L."/>
            <person name="Kovar C."/>
            <person name="Kowis A."/>
            <person name="Lee S."/>
            <person name="Lewis L.R."/>
            <person name="Margolis J."/>
            <person name="Morgan M."/>
            <person name="Nazareth L.V."/>
            <person name="Nguyen N."/>
            <person name="Okwuonu G."/>
            <person name="Parker D."/>
            <person name="Richards S."/>
            <person name="Ruiz S.J."/>
            <person name="Santibanez J."/>
            <person name="Savard J."/>
            <person name="Scherer S.E."/>
            <person name="Schneider B."/>
            <person name="Sodergren E."/>
            <person name="Tautz D."/>
            <person name="Vattahil S."/>
            <person name="Villasana D."/>
            <person name="White C.S."/>
            <person name="Wright R."/>
            <person name="Park Y."/>
            <person name="Beeman R.W."/>
            <person name="Lord J."/>
            <person name="Oppert B."/>
            <person name="Lorenzen M."/>
            <person name="Brown S."/>
            <person name="Wang L."/>
            <person name="Savard J."/>
            <person name="Tautz D."/>
            <person name="Richards S."/>
            <person name="Weinstock G."/>
            <person name="Gibbs R.A."/>
            <person name="Liu Y."/>
            <person name="Worley K."/>
            <person name="Weinstock G."/>
            <person name="Elsik C.G."/>
            <person name="Reese J.T."/>
            <person name="Elhaik E."/>
            <person name="Landan G."/>
            <person name="Graur D."/>
            <person name="Arensburger P."/>
            <person name="Atkinson P."/>
            <person name="Beeman R.W."/>
            <person name="Beidler J."/>
            <person name="Brown S.J."/>
            <person name="Demuth J.P."/>
            <person name="Drury D.W."/>
            <person name="Du Y.Z."/>
            <person name="Fujiwara H."/>
            <person name="Lorenzen M."/>
            <person name="Maselli V."/>
            <person name="Osanai M."/>
            <person name="Park Y."/>
            <person name="Robertson H.M."/>
            <person name="Tu Z."/>
            <person name="Wang J.J."/>
            <person name="Wang S."/>
            <person name="Richards S."/>
            <person name="Song H."/>
            <person name="Zhang L."/>
            <person name="Sodergren E."/>
            <person name="Werner D."/>
            <person name="Stanke M."/>
            <person name="Morgenstern B."/>
            <person name="Solovyev V."/>
            <person name="Kosarev P."/>
            <person name="Brown G."/>
            <person name="Chen H.C."/>
            <person name="Ermolaeva O."/>
            <person name="Hlavina W."/>
            <person name="Kapustin Y."/>
            <person name="Kiryutin B."/>
            <person name="Kitts P."/>
            <person name="Maglott D."/>
            <person name="Pruitt K."/>
            <person name="Sapojnikov V."/>
            <person name="Souvorov A."/>
            <person name="Mackey A.J."/>
            <person name="Waterhouse R.M."/>
            <person name="Wyder S."/>
            <person name="Zdobnov E.M."/>
            <person name="Zdobnov E.M."/>
            <person name="Wyder S."/>
            <person name="Kriventseva E.V."/>
            <person name="Kadowaki T."/>
            <person name="Bork P."/>
            <person name="Aranda M."/>
            <person name="Bao R."/>
            <person name="Beermann A."/>
            <person name="Berns N."/>
            <person name="Bolognesi R."/>
            <person name="Bonneton F."/>
            <person name="Bopp D."/>
            <person name="Brown S.J."/>
            <person name="Bucher G."/>
            <person name="Butts T."/>
            <person name="Chaumot A."/>
            <person name="Denell R.E."/>
            <person name="Ferrier D.E."/>
            <person name="Friedrich M."/>
            <person name="Gordon C.M."/>
            <person name="Jindra M."/>
            <person name="Klingler M."/>
            <person name="Lan Q."/>
            <person name="Lattorff H.M."/>
            <person name="Laudet V."/>
            <person name="von Levetsow C."/>
            <person name="Liu Z."/>
            <person name="Lutz R."/>
            <person name="Lynch J.A."/>
            <person name="da Fonseca R.N."/>
            <person name="Posnien N."/>
            <person name="Reuter R."/>
            <person name="Roth S."/>
            <person name="Savard J."/>
            <person name="Schinko J.B."/>
            <person name="Schmitt C."/>
            <person name="Schoppmeier M."/>
            <person name="Schroder R."/>
            <person name="Shippy T.D."/>
            <person name="Simonnet F."/>
            <person name="Marques-Souza H."/>
            <person name="Tautz D."/>
            <person name="Tomoyasu Y."/>
            <person name="Trauner J."/>
            <person name="Van der Zee M."/>
            <person name="Vervoort M."/>
            <person name="Wittkopp N."/>
            <person name="Wimmer E.A."/>
            <person name="Yang X."/>
            <person name="Jones A.K."/>
            <person name="Sattelle D.B."/>
            <person name="Ebert P.R."/>
            <person name="Nelson D."/>
            <person name="Scott J.G."/>
            <person name="Beeman R.W."/>
            <person name="Muthukrishnan S."/>
            <person name="Kramer K.J."/>
            <person name="Arakane Y."/>
            <person name="Beeman R.W."/>
            <person name="Zhu Q."/>
            <person name="Hogenkamp D."/>
            <person name="Dixit R."/>
            <person name="Oppert B."/>
            <person name="Jiang H."/>
            <person name="Zou Z."/>
            <person name="Marshall J."/>
            <person name="Elpidina E."/>
            <person name="Vinokurov K."/>
            <person name="Oppert C."/>
            <person name="Zou Z."/>
            <person name="Evans J."/>
            <person name="Lu Z."/>
            <person name="Zhao P."/>
            <person name="Sumathipala N."/>
            <person name="Altincicek B."/>
            <person name="Vilcinskas A."/>
            <person name="Williams M."/>
            <person name="Hultmark D."/>
            <person name="Hetru C."/>
            <person name="Jiang H."/>
            <person name="Grimmelikhuijzen C.J."/>
            <person name="Hauser F."/>
            <person name="Cazzamali G."/>
            <person name="Williamson M."/>
            <person name="Park Y."/>
            <person name="Li B."/>
            <person name="Tanaka Y."/>
            <person name="Predel R."/>
            <person name="Neupert S."/>
            <person name="Schachtner J."/>
            <person name="Verleyen P."/>
            <person name="Raible F."/>
            <person name="Bork P."/>
            <person name="Friedrich M."/>
            <person name="Walden K.K."/>
            <person name="Robertson H.M."/>
            <person name="Angeli S."/>
            <person name="Foret S."/>
            <person name="Bucher G."/>
            <person name="Schuetz S."/>
            <person name="Maleszka R."/>
            <person name="Wimmer E.A."/>
            <person name="Beeman R.W."/>
            <person name="Lorenzen M."/>
            <person name="Tomoyasu Y."/>
            <person name="Miller S.C."/>
            <person name="Grossmann D."/>
            <person name="Bucher G."/>
        </authorList>
    </citation>
    <scope>NUCLEOTIDE SEQUENCE [LARGE SCALE GENOMIC DNA]</scope>
    <source>
        <strain evidence="2 3">Georgia GA2</strain>
    </source>
</reference>
<dbReference type="AlphaFoldDB" id="A0A139WCI2"/>
<evidence type="ECO:0000313" key="2">
    <source>
        <dbReference type="EMBL" id="KYB25659.1"/>
    </source>
</evidence>
<proteinExistence type="predicted"/>
<dbReference type="InParanoid" id="A0A139WCI2"/>
<dbReference type="Proteomes" id="UP000007266">
    <property type="component" value="Linkage group 9"/>
</dbReference>
<keyword evidence="3" id="KW-1185">Reference proteome</keyword>
<feature type="region of interest" description="Disordered" evidence="1">
    <location>
        <begin position="656"/>
        <end position="692"/>
    </location>
</feature>
<dbReference type="EMBL" id="KQ971364">
    <property type="protein sequence ID" value="KYB25659.1"/>
    <property type="molecule type" value="Genomic_DNA"/>
</dbReference>
<evidence type="ECO:0000256" key="1">
    <source>
        <dbReference type="SAM" id="MobiDB-lite"/>
    </source>
</evidence>